<comment type="caution">
    <text evidence="2">The sequence shown here is derived from an EMBL/GenBank/DDBJ whole genome shotgun (WGS) entry which is preliminary data.</text>
</comment>
<dbReference type="AlphaFoldDB" id="A0A2S6HLG8"/>
<dbReference type="EMBL" id="PTJA01000015">
    <property type="protein sequence ID" value="PPK78342.1"/>
    <property type="molecule type" value="Genomic_DNA"/>
</dbReference>
<sequence>MVMFIKEDIMMRNKVLMICAVSAMLLTGCTQSHILASGGPAEPVFETQQGIVLDWTQIGNDMDEEFVDNKEYPMALSVNYSMDPKEKKLDLNLVVKAGTTPEEAVTFANAAVRYLNDVAADQDFSFEKSSDTSYGGFFKDYDLHLIVMPDYTMKEKQYWLVDMDIPKGSDQKIVPKEGAVIMETTAADDTEEADDTETADETEAEQTQASK</sequence>
<feature type="region of interest" description="Disordered" evidence="1">
    <location>
        <begin position="183"/>
        <end position="211"/>
    </location>
</feature>
<protein>
    <recommendedName>
        <fullName evidence="4">Lipoprotein</fullName>
    </recommendedName>
</protein>
<gene>
    <name evidence="2" type="ORF">BXY41_11516</name>
</gene>
<keyword evidence="3" id="KW-1185">Reference proteome</keyword>
<name>A0A2S6HLG8_9FIRM</name>
<accession>A0A2S6HLG8</accession>
<dbReference type="Proteomes" id="UP000237749">
    <property type="component" value="Unassembled WGS sequence"/>
</dbReference>
<evidence type="ECO:0008006" key="4">
    <source>
        <dbReference type="Google" id="ProtNLM"/>
    </source>
</evidence>
<evidence type="ECO:0000313" key="3">
    <source>
        <dbReference type="Proteomes" id="UP000237749"/>
    </source>
</evidence>
<dbReference type="PROSITE" id="PS51257">
    <property type="entry name" value="PROKAR_LIPOPROTEIN"/>
    <property type="match status" value="1"/>
</dbReference>
<reference evidence="2 3" key="1">
    <citation type="submission" date="2018-02" db="EMBL/GenBank/DDBJ databases">
        <title>Genomic Encyclopedia of Archaeal and Bacterial Type Strains, Phase II (KMG-II): from individual species to whole genera.</title>
        <authorList>
            <person name="Goeker M."/>
        </authorList>
    </citation>
    <scope>NUCLEOTIDE SEQUENCE [LARGE SCALE GENOMIC DNA]</scope>
    <source>
        <strain evidence="2 3">DSM 3808</strain>
    </source>
</reference>
<proteinExistence type="predicted"/>
<evidence type="ECO:0000313" key="2">
    <source>
        <dbReference type="EMBL" id="PPK78342.1"/>
    </source>
</evidence>
<organism evidence="2 3">
    <name type="scientific">Lacrimispora xylanisolvens</name>
    <dbReference type="NCBI Taxonomy" id="384636"/>
    <lineage>
        <taxon>Bacteria</taxon>
        <taxon>Bacillati</taxon>
        <taxon>Bacillota</taxon>
        <taxon>Clostridia</taxon>
        <taxon>Lachnospirales</taxon>
        <taxon>Lachnospiraceae</taxon>
        <taxon>Lacrimispora</taxon>
    </lineage>
</organism>
<feature type="compositionally biased region" description="Acidic residues" evidence="1">
    <location>
        <begin position="186"/>
        <end position="204"/>
    </location>
</feature>
<evidence type="ECO:0000256" key="1">
    <source>
        <dbReference type="SAM" id="MobiDB-lite"/>
    </source>
</evidence>